<reference evidence="1 2" key="1">
    <citation type="submission" date="2024-02" db="EMBL/GenBank/DDBJ databases">
        <title>De novo assembly and annotation of 12 fungi associated with fruit tree decline syndrome in Ontario, Canada.</title>
        <authorList>
            <person name="Sulman M."/>
            <person name="Ellouze W."/>
            <person name="Ilyukhin E."/>
        </authorList>
    </citation>
    <scope>NUCLEOTIDE SEQUENCE [LARGE SCALE GENOMIC DNA]</scope>
    <source>
        <strain evidence="1 2">M11/M66-122</strain>
    </source>
</reference>
<evidence type="ECO:0000313" key="2">
    <source>
        <dbReference type="Proteomes" id="UP001320420"/>
    </source>
</evidence>
<dbReference type="PANTHER" id="PTHR47938:SF39">
    <property type="entry name" value="PENTACOTRIPEPTIDE-REPEAT REGION OF PRORP DOMAIN-CONTAINING PROTEIN"/>
    <property type="match status" value="1"/>
</dbReference>
<dbReference type="AlphaFoldDB" id="A0AAN9UY38"/>
<dbReference type="GO" id="GO:0140053">
    <property type="term" value="P:mitochondrial gene expression"/>
    <property type="evidence" value="ECO:0007669"/>
    <property type="project" value="TreeGrafter"/>
</dbReference>
<dbReference type="InterPro" id="IPR011990">
    <property type="entry name" value="TPR-like_helical_dom_sf"/>
</dbReference>
<sequence length="768" mass="88600">MTRTFLGGIFKKPPRTPKELETEPGYETFLQFRANENDKLRPPPRDQLIKAWREFFAHKAEYNRVVNSTQALCAHRVLSHLSQPHDKEMQLSRDDLRLARDCLYSVPAGNPQDHLILAKGLYTEIRRGLLRISPAIPLQYTSSEIRLKHTERTGQARDLYQLLAIMAYQGEAREARDMLLDYYKERRSGNSTPLSSSKGWMPVIHGLAREGHEQDLLELVTLARKDGLEFDPALHAAMTAFYARRDNIQETKFWFSKEICNNQPPARQTYHEILRFAIRNNEREWAEGVYRDLVDKLETSTWRQDKSCWDISYCWAVALLGKGVDHIEHMFRVCLEKTQDLPECQPNINSVNTLLRVAIDKKDPYLAERCRTLAEKMGFEPNLSTYILQMEYRVKANDLDGAYTTFRSMPSQDTNRKMPVLNEFIRALCAAPQPNYDRILEVTSDLEDKRATLEPQTVVSICMAFLRNDEHWEVIDTLSLHTAHYSIEERAAVRRAFVGYCLDEQNSTARVWDAYALLRQFFPELENEHREAIMDAFFDRRRADMACHVFGHMRAHGSLYHRPTLATYARFFEGLGRAPDVESLRTVHNMLKMDALLPEGPDTKLLNGLMIGHAACGAADRALDFWRDITASAEGPSYQSLEIAFRACELSGALGDDAARDLWDKIVRMEIDVPVPVYSAYVAARAAHSHLEEAKRLLEEMESVVGQRPNLHTLAFVYNALQSNDQKADFEAWAKEEYPPVWEKLSKRRRRRDAEGLLKFKIARPWKA</sequence>
<protein>
    <submittedName>
        <fullName evidence="1">Uncharacterized protein</fullName>
    </submittedName>
</protein>
<dbReference type="Pfam" id="PF13812">
    <property type="entry name" value="PPR_3"/>
    <property type="match status" value="1"/>
</dbReference>
<name>A0AAN9UY38_9PEZI</name>
<organism evidence="1 2">
    <name type="scientific">Diatrype stigma</name>
    <dbReference type="NCBI Taxonomy" id="117547"/>
    <lineage>
        <taxon>Eukaryota</taxon>
        <taxon>Fungi</taxon>
        <taxon>Dikarya</taxon>
        <taxon>Ascomycota</taxon>
        <taxon>Pezizomycotina</taxon>
        <taxon>Sordariomycetes</taxon>
        <taxon>Xylariomycetidae</taxon>
        <taxon>Xylariales</taxon>
        <taxon>Diatrypaceae</taxon>
        <taxon>Diatrype</taxon>
    </lineage>
</organism>
<dbReference type="InterPro" id="IPR002885">
    <property type="entry name" value="PPR_rpt"/>
</dbReference>
<dbReference type="GO" id="GO:0005739">
    <property type="term" value="C:mitochondrion"/>
    <property type="evidence" value="ECO:0007669"/>
    <property type="project" value="TreeGrafter"/>
</dbReference>
<dbReference type="EMBL" id="JAKJXP020000009">
    <property type="protein sequence ID" value="KAK7756041.1"/>
    <property type="molecule type" value="Genomic_DNA"/>
</dbReference>
<dbReference type="Proteomes" id="UP001320420">
    <property type="component" value="Unassembled WGS sequence"/>
</dbReference>
<accession>A0AAN9UY38</accession>
<gene>
    <name evidence="1" type="ORF">SLS62_001984</name>
</gene>
<evidence type="ECO:0000313" key="1">
    <source>
        <dbReference type="EMBL" id="KAK7756041.1"/>
    </source>
</evidence>
<dbReference type="Gene3D" id="1.25.40.10">
    <property type="entry name" value="Tetratricopeptide repeat domain"/>
    <property type="match status" value="3"/>
</dbReference>
<dbReference type="PANTHER" id="PTHR47938">
    <property type="entry name" value="RESPIRATORY COMPLEX I CHAPERONE (CIA84), PUTATIVE (AFU_ORTHOLOGUE AFUA_2G06020)-RELATED"/>
    <property type="match status" value="1"/>
</dbReference>
<proteinExistence type="predicted"/>
<comment type="caution">
    <text evidence="1">The sequence shown here is derived from an EMBL/GenBank/DDBJ whole genome shotgun (WGS) entry which is preliminary data.</text>
</comment>
<dbReference type="GO" id="GO:0003729">
    <property type="term" value="F:mRNA binding"/>
    <property type="evidence" value="ECO:0007669"/>
    <property type="project" value="TreeGrafter"/>
</dbReference>
<keyword evidence="2" id="KW-1185">Reference proteome</keyword>